<evidence type="ECO:0000313" key="1">
    <source>
        <dbReference type="EMBL" id="PXZ07430.1"/>
    </source>
</evidence>
<dbReference type="RefSeq" id="WP_110433194.1">
    <property type="nucleotide sequence ID" value="NZ_QGLR01000009.1"/>
</dbReference>
<name>A0A2V4E2I4_9GAMM</name>
<accession>A0A2V4E2I4</accession>
<keyword evidence="2" id="KW-1185">Reference proteome</keyword>
<evidence type="ECO:0000313" key="2">
    <source>
        <dbReference type="Proteomes" id="UP000247932"/>
    </source>
</evidence>
<sequence>MHYNFQHRTQNTEHGQPTNLNSLKLSSQLLFFTPINFLSKFHRIPRNLSPFWHRSFLSQQIFLGLSFGLLLISSYSSRALTSKTTNIINGNPPYLTFDGGRTQAINTDGLLGISLSNGDKYTPTNNNSSLGNPIVLPTDGQSFADIAMLVPTNTNSIALGSLIGTPYNYWGDDDGDGQGVNGISATGSLNLSIVDKNNQVVTRNEVLTICNAPYKLTLSNTEGTLKTRYGVPNESRFTAGNVSYYINPKASPALCFAKPNLNNGTGNYAGPASIWNPDKGFLRKSVTPSSYGLNFPTTGANNLYFDLDIGGINQALSWAPVSHDGITATMTNSTNTSVRVTLTGPVAINSQWSSNNPDNIDRPSLPLVFELVGRDSHGNAVVKYGFELKQWFVNRGTDKYNYSSLSSWCTKIGYRLAMVKDLTNAACRGTYSGPHCLGAVGATPSSPVNHYQRRIGSGFFTEWGTLTDYTGANFANTPYWTSDPFSSNNLFFVVSTYFGHVASFGTSDTTNGVCVYP</sequence>
<protein>
    <submittedName>
        <fullName evidence="1">Uncharacterized protein</fullName>
    </submittedName>
</protein>
<dbReference type="AlphaFoldDB" id="A0A2V4E2I4"/>
<proteinExistence type="predicted"/>
<organism evidence="1 2">
    <name type="scientific">Gilliamella apicola</name>
    <dbReference type="NCBI Taxonomy" id="1196095"/>
    <lineage>
        <taxon>Bacteria</taxon>
        <taxon>Pseudomonadati</taxon>
        <taxon>Pseudomonadota</taxon>
        <taxon>Gammaproteobacteria</taxon>
        <taxon>Orbales</taxon>
        <taxon>Orbaceae</taxon>
        <taxon>Gilliamella</taxon>
    </lineage>
</organism>
<gene>
    <name evidence="1" type="ORF">DKK70_06135</name>
</gene>
<comment type="caution">
    <text evidence="1">The sequence shown here is derived from an EMBL/GenBank/DDBJ whole genome shotgun (WGS) entry which is preliminary data.</text>
</comment>
<reference evidence="1 2" key="1">
    <citation type="submission" date="2018-05" db="EMBL/GenBank/DDBJ databases">
        <title>Reference genomes for bee gut microbiota database.</title>
        <authorList>
            <person name="Ellegaard K.M."/>
        </authorList>
    </citation>
    <scope>NUCLEOTIDE SEQUENCE [LARGE SCALE GENOMIC DNA]</scope>
    <source>
        <strain evidence="1 2">ESL0182</strain>
    </source>
</reference>
<dbReference type="Proteomes" id="UP000247932">
    <property type="component" value="Unassembled WGS sequence"/>
</dbReference>
<dbReference type="EMBL" id="QGLR01000009">
    <property type="protein sequence ID" value="PXZ07430.1"/>
    <property type="molecule type" value="Genomic_DNA"/>
</dbReference>